<dbReference type="AlphaFoldDB" id="A0A183C791"/>
<name>A0A183C791_GLOPA</name>
<sequence>MLSQNRLAELPKTLELEIPAKLYFPHKYNKNENFGVRRDILPPFEDYCPGTMKDADYEKFEKWYRENQETKFELGGFEKADNQSKIAIKYFEWLAFRDGVKVRHACNGGEIEFGGYKVDCVIGEQKKIIEFQECDVKAELKKNKGMKNFFDNVVDKG</sequence>
<evidence type="ECO:0000313" key="1">
    <source>
        <dbReference type="Proteomes" id="UP000050741"/>
    </source>
</evidence>
<organism evidence="1 2">
    <name type="scientific">Globodera pallida</name>
    <name type="common">Potato cyst nematode worm</name>
    <name type="synonym">Heterodera pallida</name>
    <dbReference type="NCBI Taxonomy" id="36090"/>
    <lineage>
        <taxon>Eukaryota</taxon>
        <taxon>Metazoa</taxon>
        <taxon>Ecdysozoa</taxon>
        <taxon>Nematoda</taxon>
        <taxon>Chromadorea</taxon>
        <taxon>Rhabditida</taxon>
        <taxon>Tylenchina</taxon>
        <taxon>Tylenchomorpha</taxon>
        <taxon>Tylenchoidea</taxon>
        <taxon>Heteroderidae</taxon>
        <taxon>Heteroderinae</taxon>
        <taxon>Globodera</taxon>
    </lineage>
</organism>
<reference evidence="2" key="3">
    <citation type="submission" date="2016-06" db="UniProtKB">
        <authorList>
            <consortium name="WormBaseParasite"/>
        </authorList>
    </citation>
    <scope>IDENTIFICATION</scope>
</reference>
<proteinExistence type="predicted"/>
<reference evidence="1" key="2">
    <citation type="submission" date="2014-05" db="EMBL/GenBank/DDBJ databases">
        <title>The genome and life-stage specific transcriptomes of Globodera pallida elucidate key aspects of plant parasitism by a cyst nematode.</title>
        <authorList>
            <person name="Cotton J.A."/>
            <person name="Lilley C.J."/>
            <person name="Jones L.M."/>
            <person name="Kikuchi T."/>
            <person name="Reid A.J."/>
            <person name="Thorpe P."/>
            <person name="Tsai I.J."/>
            <person name="Beasley H."/>
            <person name="Blok V."/>
            <person name="Cock P.J.A."/>
            <person name="Van den Akker S.E."/>
            <person name="Holroyd N."/>
            <person name="Hunt M."/>
            <person name="Mantelin S."/>
            <person name="Naghra H."/>
            <person name="Pain A."/>
            <person name="Palomares-Rius J.E."/>
            <person name="Zarowiecki M."/>
            <person name="Berriman M."/>
            <person name="Jones J.T."/>
            <person name="Urwin P.E."/>
        </authorList>
    </citation>
    <scope>NUCLEOTIDE SEQUENCE [LARGE SCALE GENOMIC DNA]</scope>
    <source>
        <strain evidence="1">Lindley</strain>
    </source>
</reference>
<evidence type="ECO:0000313" key="2">
    <source>
        <dbReference type="WBParaSite" id="GPLIN_000873700"/>
    </source>
</evidence>
<dbReference type="Proteomes" id="UP000050741">
    <property type="component" value="Unassembled WGS sequence"/>
</dbReference>
<protein>
    <submittedName>
        <fullName evidence="2">DNA-directed DNA polymerase</fullName>
    </submittedName>
</protein>
<accession>A0A183C791</accession>
<reference evidence="1" key="1">
    <citation type="submission" date="2013-12" db="EMBL/GenBank/DDBJ databases">
        <authorList>
            <person name="Aslett M."/>
        </authorList>
    </citation>
    <scope>NUCLEOTIDE SEQUENCE [LARGE SCALE GENOMIC DNA]</scope>
    <source>
        <strain evidence="1">Lindley</strain>
    </source>
</reference>
<keyword evidence="1" id="KW-1185">Reference proteome</keyword>
<dbReference type="WBParaSite" id="GPLIN_000873700">
    <property type="protein sequence ID" value="GPLIN_000873700"/>
    <property type="gene ID" value="GPLIN_000873700"/>
</dbReference>